<evidence type="ECO:0000313" key="2">
    <source>
        <dbReference type="EMBL" id="ANA85256.1"/>
    </source>
</evidence>
<dbReference type="Proteomes" id="UP000202279">
    <property type="component" value="Segment"/>
</dbReference>
<protein>
    <submittedName>
        <fullName evidence="2">Uncharacterized protein</fullName>
    </submittedName>
</protein>
<feature type="transmembrane region" description="Helical" evidence="1">
    <location>
        <begin position="30"/>
        <end position="49"/>
    </location>
</feature>
<evidence type="ECO:0000313" key="3">
    <source>
        <dbReference type="Proteomes" id="UP000202279"/>
    </source>
</evidence>
<dbReference type="GeneID" id="28802893"/>
<dbReference type="EMBL" id="KU998233">
    <property type="protein sequence ID" value="ANA85256.1"/>
    <property type="molecule type" value="Genomic_DNA"/>
</dbReference>
<reference evidence="3" key="1">
    <citation type="submission" date="2016-03" db="EMBL/GenBank/DDBJ databases">
        <authorList>
            <person name="Ploux O."/>
        </authorList>
    </citation>
    <scope>NUCLEOTIDE SEQUENCE [LARGE SCALE GENOMIC DNA]</scope>
</reference>
<dbReference type="RefSeq" id="YP_009276580.1">
    <property type="nucleotide sequence ID" value="NC_030942.1"/>
</dbReference>
<accession>A0A161HSQ6</accession>
<keyword evidence="1" id="KW-1133">Transmembrane helix</keyword>
<keyword evidence="1" id="KW-0472">Membrane</keyword>
<gene>
    <name evidence="2" type="primary">53</name>
    <name evidence="2" type="ORF">PBI_BRITBRAT_53</name>
</gene>
<sequence length="76" mass="8383">MMRAAVVVPLYVLLVLWVNAVWPPADPDAFLAYVIIATFGFITVVAFCLPTPPRDRDDFDVVGRVLRALPPDGGER</sequence>
<proteinExistence type="predicted"/>
<evidence type="ECO:0000256" key="1">
    <source>
        <dbReference type="SAM" id="Phobius"/>
    </source>
</evidence>
<organism evidence="2 3">
    <name type="scientific">Gordonia phage BritBrat</name>
    <dbReference type="NCBI Taxonomy" id="1838064"/>
    <lineage>
        <taxon>Viruses</taxon>
        <taxon>Duplodnaviria</taxon>
        <taxon>Heunggongvirae</taxon>
        <taxon>Uroviricota</taxon>
        <taxon>Caudoviricetes</taxon>
        <taxon>Britbratvirus</taxon>
        <taxon>Britbratvirus britbrat</taxon>
    </lineage>
</organism>
<keyword evidence="3" id="KW-1185">Reference proteome</keyword>
<dbReference type="KEGG" id="vg:28802893"/>
<name>A0A161HSQ6_9CAUD</name>
<keyword evidence="1" id="KW-0812">Transmembrane</keyword>